<dbReference type="Proteomes" id="UP000008975">
    <property type="component" value="Chromosome"/>
</dbReference>
<name>E8NF60_MICTS</name>
<dbReference type="InterPro" id="IPR025101">
    <property type="entry name" value="DUF4012"/>
</dbReference>
<sequence>MSRTATPRRLRPAVIAWLALGALTVVLVALAASVAVGGFVAQKELRAAVPLVSKMQSQFGSDDRTALASSITELQGHASRARGAADTWMWQVAEQAPFVGPTLHAVRESTVAVDELAQGALPALANVDPALLRPKDGAFDVAAIQQLSGPLTEASSAADRAAGAVRGVDVADTPGVLQGPLGQLTGAVRGLQPALSRAVELMPVLPSLMGAEGTKNYLLLVQNNAEARGTGGIPASVVLLKVENGKMEIAQQATSRDFKNTRKESILPLDPEVVKLYDDKIGRYSQDITSTPDFAMSADFARAYWAESFGTPIDGVMSIDPVTLSYLLDATGPITLATGDQLTSSDAVRILLSDVYARYPDNADQDAFFASAAVEVFDAVSSGDFAPVSFATALVRAVDEHRVYFYSFDDATRAAFADSRLLGPLPSTDGDEQTTLGVFINDLTEAKLSYYTWMSADVSVNRCSAVPTYTTTVTFTNALDRATSDGLVRYVDGGKHFPKGTIGTDMQFYGPSGATFVKASFDGVDVPVTTGEHLGRPVARLFSTNDPQTTHSLSVTFEGSPDNSDDVSLVHTPMVNPVPSHITEVSCG</sequence>
<keyword evidence="1" id="KW-0808">Transferase</keyword>
<dbReference type="AlphaFoldDB" id="E8NF60"/>
<gene>
    <name evidence="1" type="ordered locus">MTES_0950</name>
</gene>
<evidence type="ECO:0000313" key="1">
    <source>
        <dbReference type="EMBL" id="BAJ73914.1"/>
    </source>
</evidence>
<dbReference type="RefSeq" id="WP_013584041.1">
    <property type="nucleotide sequence ID" value="NC_015125.1"/>
</dbReference>
<dbReference type="Pfam" id="PF13196">
    <property type="entry name" value="DUF4012"/>
    <property type="match status" value="1"/>
</dbReference>
<dbReference type="eggNOG" id="COG2976">
    <property type="taxonomic scope" value="Bacteria"/>
</dbReference>
<evidence type="ECO:0000313" key="2">
    <source>
        <dbReference type="Proteomes" id="UP000008975"/>
    </source>
</evidence>
<dbReference type="HOGENOM" id="CLU_020572_1_0_11"/>
<accession>E8NF60</accession>
<dbReference type="KEGG" id="mts:MTES_0950"/>
<dbReference type="STRING" id="979556.MTES_0950"/>
<dbReference type="EMBL" id="AP012052">
    <property type="protein sequence ID" value="BAJ73914.1"/>
    <property type="molecule type" value="Genomic_DNA"/>
</dbReference>
<organism evidence="1 2">
    <name type="scientific">Microbacterium testaceum (strain StLB037)</name>
    <dbReference type="NCBI Taxonomy" id="979556"/>
    <lineage>
        <taxon>Bacteria</taxon>
        <taxon>Bacillati</taxon>
        <taxon>Actinomycetota</taxon>
        <taxon>Actinomycetes</taxon>
        <taxon>Micrococcales</taxon>
        <taxon>Microbacteriaceae</taxon>
        <taxon>Microbacterium</taxon>
    </lineage>
</organism>
<reference key="2">
    <citation type="submission" date="2011-02" db="EMBL/GenBank/DDBJ databases">
        <title>Genome sequence of Microbacterium testaceum StLB037.</title>
        <authorList>
            <person name="Morohoshi T."/>
            <person name="Wang W.Z."/>
            <person name="Someya N."/>
            <person name="Ikeda T."/>
        </authorList>
    </citation>
    <scope>NUCLEOTIDE SEQUENCE</scope>
    <source>
        <strain>StLB037</strain>
    </source>
</reference>
<keyword evidence="1" id="KW-0548">Nucleotidyltransferase</keyword>
<dbReference type="GO" id="GO:0016779">
    <property type="term" value="F:nucleotidyltransferase activity"/>
    <property type="evidence" value="ECO:0007669"/>
    <property type="project" value="UniProtKB-KW"/>
</dbReference>
<reference evidence="1 2" key="1">
    <citation type="journal article" date="2011" name="J. Bacteriol.">
        <title>Genome sequence of Microbacterium testaceum StLB037, an N-acylhomoserine lactone-degrading bacterium isolated from potato leaves.</title>
        <authorList>
            <person name="Morohoshi T."/>
            <person name="Wang W.-Z."/>
            <person name="Someya N."/>
            <person name="Ikeda T."/>
        </authorList>
    </citation>
    <scope>NUCLEOTIDE SEQUENCE [LARGE SCALE GENOMIC DNA]</scope>
    <source>
        <strain evidence="1 2">StLB037</strain>
    </source>
</reference>
<dbReference type="OrthoDB" id="3203519at2"/>
<protein>
    <submittedName>
        <fullName evidence="1">Glutamine synthetase adenylyltransferase</fullName>
    </submittedName>
</protein>
<proteinExistence type="predicted"/>